<evidence type="ECO:0000313" key="2">
    <source>
        <dbReference type="EMBL" id="MFD1015029.1"/>
    </source>
</evidence>
<name>A0ABW3KMM0_9FLAO</name>
<organism evidence="2 3">
    <name type="scientific">Winogradskyella rapida</name>
    <dbReference type="NCBI Taxonomy" id="549701"/>
    <lineage>
        <taxon>Bacteria</taxon>
        <taxon>Pseudomonadati</taxon>
        <taxon>Bacteroidota</taxon>
        <taxon>Flavobacteriia</taxon>
        <taxon>Flavobacteriales</taxon>
        <taxon>Flavobacteriaceae</taxon>
        <taxon>Winogradskyella</taxon>
    </lineage>
</organism>
<dbReference type="RefSeq" id="WP_386114166.1">
    <property type="nucleotide sequence ID" value="NZ_JBHTKM010000014.1"/>
</dbReference>
<evidence type="ECO:0000313" key="3">
    <source>
        <dbReference type="Proteomes" id="UP001597086"/>
    </source>
</evidence>
<gene>
    <name evidence="2" type="ORF">ACFQ13_03755</name>
</gene>
<feature type="region of interest" description="Disordered" evidence="1">
    <location>
        <begin position="1"/>
        <end position="26"/>
    </location>
</feature>
<reference evidence="3" key="1">
    <citation type="journal article" date="2019" name="Int. J. Syst. Evol. Microbiol.">
        <title>The Global Catalogue of Microorganisms (GCM) 10K type strain sequencing project: providing services to taxonomists for standard genome sequencing and annotation.</title>
        <authorList>
            <consortium name="The Broad Institute Genomics Platform"/>
            <consortium name="The Broad Institute Genome Sequencing Center for Infectious Disease"/>
            <person name="Wu L."/>
            <person name="Ma J."/>
        </authorList>
    </citation>
    <scope>NUCLEOTIDE SEQUENCE [LARGE SCALE GENOMIC DNA]</scope>
    <source>
        <strain evidence="3">CCUG 56098</strain>
    </source>
</reference>
<accession>A0ABW3KMM0</accession>
<dbReference type="EMBL" id="JBHTKM010000014">
    <property type="protein sequence ID" value="MFD1015029.1"/>
    <property type="molecule type" value="Genomic_DNA"/>
</dbReference>
<protein>
    <submittedName>
        <fullName evidence="2">Uncharacterized protein</fullName>
    </submittedName>
</protein>
<keyword evidence="3" id="KW-1185">Reference proteome</keyword>
<dbReference type="Proteomes" id="UP001597086">
    <property type="component" value="Unassembled WGS sequence"/>
</dbReference>
<comment type="caution">
    <text evidence="2">The sequence shown here is derived from an EMBL/GenBank/DDBJ whole genome shotgun (WGS) entry which is preliminary data.</text>
</comment>
<sequence>MQFAPSNATPKIAKEDVLPTHPSEQALKLRKTNQDVESQLTTMYKNNSGFIAKTKVSKYK</sequence>
<evidence type="ECO:0000256" key="1">
    <source>
        <dbReference type="SAM" id="MobiDB-lite"/>
    </source>
</evidence>
<proteinExistence type="predicted"/>